<keyword evidence="3" id="KW-0812">Transmembrane</keyword>
<evidence type="ECO:0000313" key="5">
    <source>
        <dbReference type="Proteomes" id="UP000427281"/>
    </source>
</evidence>
<evidence type="ECO:0000313" key="4">
    <source>
        <dbReference type="EMBL" id="QGQ23251.1"/>
    </source>
</evidence>
<accession>A0A6I6ADQ2</accession>
<dbReference type="Proteomes" id="UP000427281">
    <property type="component" value="Chromosome"/>
</dbReference>
<evidence type="ECO:0000256" key="3">
    <source>
        <dbReference type="SAM" id="Phobius"/>
    </source>
</evidence>
<feature type="coiled-coil region" evidence="1">
    <location>
        <begin position="221"/>
        <end position="248"/>
    </location>
</feature>
<reference evidence="4 5" key="1">
    <citation type="submission" date="2019-09" db="EMBL/GenBank/DDBJ databases">
        <title>Gimesia benthica sp. nov., a novel bacterium isolated from deep-sea water of the Northwest Indian Ocean.</title>
        <authorList>
            <person name="Dai X."/>
        </authorList>
    </citation>
    <scope>NUCLEOTIDE SEQUENCE [LARGE SCALE GENOMIC DNA]</scope>
    <source>
        <strain evidence="4 5">E7</strain>
    </source>
</reference>
<dbReference type="KEGG" id="gim:F1728_11455"/>
<evidence type="ECO:0000256" key="1">
    <source>
        <dbReference type="SAM" id="Coils"/>
    </source>
</evidence>
<dbReference type="SUPFAM" id="SSF111369">
    <property type="entry name" value="HlyD-like secretion proteins"/>
    <property type="match status" value="1"/>
</dbReference>
<keyword evidence="3" id="KW-1133">Transmembrane helix</keyword>
<evidence type="ECO:0000256" key="2">
    <source>
        <dbReference type="SAM" id="MobiDB-lite"/>
    </source>
</evidence>
<dbReference type="GO" id="GO:0015562">
    <property type="term" value="F:efflux transmembrane transporter activity"/>
    <property type="evidence" value="ECO:0007669"/>
    <property type="project" value="TreeGrafter"/>
</dbReference>
<sequence>MTIREIHVQSNSLPVKVDEDSQQETGNTKGEHTSQPGHGNPIFSIRKLISVFTRSLISLLLICGSIVVFISLNTSRPAPVREKADSRQPFVETVAVQASHSGIDFDVDGVVIPYKRIEVPVEVAGVVAERSEKCRIGHFIEKGDVLVQIASREYQLEVRQLEEQLEQAEASLNELELNIASRERKVAIAQETQKIKSRDLARMKQLNSRNVVTDTDVDASRLEELESRNSLQLELDQLEVEKATRKRLKSSRDLAAVQLERARFDEERCTVRSPISGVITQEPAEEGVFLQRGATVATVQDVSTMEIRCSLNMRQMKWLLNSKESHSTAARDGVTTTAANMYRIPPTPVTVQFTVDGTEYSWSGTLVSFDGAEVDRQTRLVSCRVYVRQSKGQASQSRSNSADQQETHQVSLMTGMFVKLLVHSRPQTELLQIPEAALNPGDDVWVVSPTKTVRDASAVKDSKMITGSLQRIPVRIAHTVGKTVLVYAGESLNAGDRVVVSPLTAPVNGILVQYGVNP</sequence>
<keyword evidence="3" id="KW-0472">Membrane</keyword>
<feature type="coiled-coil region" evidence="1">
    <location>
        <begin position="151"/>
        <end position="192"/>
    </location>
</feature>
<feature type="compositionally biased region" description="Polar residues" evidence="2">
    <location>
        <begin position="23"/>
        <end position="37"/>
    </location>
</feature>
<proteinExistence type="predicted"/>
<dbReference type="Gene3D" id="2.40.420.20">
    <property type="match status" value="1"/>
</dbReference>
<dbReference type="Gene3D" id="2.40.30.170">
    <property type="match status" value="1"/>
</dbReference>
<gene>
    <name evidence="4" type="ORF">F1728_11455</name>
</gene>
<feature type="region of interest" description="Disordered" evidence="2">
    <location>
        <begin position="1"/>
        <end position="38"/>
    </location>
</feature>
<feature type="transmembrane region" description="Helical" evidence="3">
    <location>
        <begin position="51"/>
        <end position="72"/>
    </location>
</feature>
<keyword evidence="1" id="KW-0175">Coiled coil</keyword>
<name>A0A6I6ADQ2_9PLAN</name>
<dbReference type="PANTHER" id="PTHR30469">
    <property type="entry name" value="MULTIDRUG RESISTANCE PROTEIN MDTA"/>
    <property type="match status" value="1"/>
</dbReference>
<organism evidence="4 5">
    <name type="scientific">Gimesia benthica</name>
    <dbReference type="NCBI Taxonomy" id="2608982"/>
    <lineage>
        <taxon>Bacteria</taxon>
        <taxon>Pseudomonadati</taxon>
        <taxon>Planctomycetota</taxon>
        <taxon>Planctomycetia</taxon>
        <taxon>Planctomycetales</taxon>
        <taxon>Planctomycetaceae</taxon>
        <taxon>Gimesia</taxon>
    </lineage>
</organism>
<dbReference type="GO" id="GO:1990281">
    <property type="term" value="C:efflux pump complex"/>
    <property type="evidence" value="ECO:0007669"/>
    <property type="project" value="TreeGrafter"/>
</dbReference>
<protein>
    <submittedName>
        <fullName evidence="4">HlyD family efflux transporter periplasmic adaptor subunit</fullName>
    </submittedName>
</protein>
<keyword evidence="5" id="KW-1185">Reference proteome</keyword>
<dbReference type="PANTHER" id="PTHR30469:SF15">
    <property type="entry name" value="HLYD FAMILY OF SECRETION PROTEINS"/>
    <property type="match status" value="1"/>
</dbReference>
<dbReference type="Gene3D" id="2.40.50.100">
    <property type="match status" value="1"/>
</dbReference>
<dbReference type="AlphaFoldDB" id="A0A6I6ADQ2"/>
<dbReference type="Gene3D" id="1.10.287.470">
    <property type="entry name" value="Helix hairpin bin"/>
    <property type="match status" value="1"/>
</dbReference>
<dbReference type="EMBL" id="CP043930">
    <property type="protein sequence ID" value="QGQ23251.1"/>
    <property type="molecule type" value="Genomic_DNA"/>
</dbReference>